<gene>
    <name evidence="1" type="ORF">SAPIS_v1c06360</name>
</gene>
<evidence type="ECO:0000313" key="2">
    <source>
        <dbReference type="Proteomes" id="UP000018550"/>
    </source>
</evidence>
<organism evidence="1 2">
    <name type="scientific">Spiroplasma apis B31</name>
    <dbReference type="NCBI Taxonomy" id="1276258"/>
    <lineage>
        <taxon>Bacteria</taxon>
        <taxon>Bacillati</taxon>
        <taxon>Mycoplasmatota</taxon>
        <taxon>Mollicutes</taxon>
        <taxon>Entomoplasmatales</taxon>
        <taxon>Spiroplasmataceae</taxon>
        <taxon>Spiroplasma</taxon>
    </lineage>
</organism>
<name>V5RK47_SPIAP</name>
<evidence type="ECO:0008006" key="3">
    <source>
        <dbReference type="Google" id="ProtNLM"/>
    </source>
</evidence>
<proteinExistence type="predicted"/>
<dbReference type="EMBL" id="CP006682">
    <property type="protein sequence ID" value="AHB36481.1"/>
    <property type="molecule type" value="Genomic_DNA"/>
</dbReference>
<dbReference type="RefSeq" id="WP_023789609.1">
    <property type="nucleotide sequence ID" value="NC_022998.1"/>
</dbReference>
<dbReference type="NCBIfam" id="NF038029">
    <property type="entry name" value="LP_plasma"/>
    <property type="match status" value="1"/>
</dbReference>
<dbReference type="PATRIC" id="fig|1276258.3.peg.649"/>
<dbReference type="eggNOG" id="COG3469">
    <property type="taxonomic scope" value="Bacteria"/>
</dbReference>
<dbReference type="Proteomes" id="UP000018550">
    <property type="component" value="Chromosome"/>
</dbReference>
<evidence type="ECO:0000313" key="1">
    <source>
        <dbReference type="EMBL" id="AHB36481.1"/>
    </source>
</evidence>
<keyword evidence="2" id="KW-1185">Reference proteome</keyword>
<dbReference type="HOGENOM" id="CLU_969455_0_0_14"/>
<dbReference type="STRING" id="1276258.SAPIS_v1c06360"/>
<protein>
    <recommendedName>
        <fullName evidence="3">Lipoprotein</fullName>
    </recommendedName>
</protein>
<dbReference type="PROSITE" id="PS51257">
    <property type="entry name" value="PROKAR_LIPOPROTEIN"/>
    <property type="match status" value="1"/>
</dbReference>
<dbReference type="NCBIfam" id="NF045726">
    <property type="entry name" value="XXplasma_LP"/>
    <property type="match status" value="1"/>
</dbReference>
<sequence>MKKLLGLLGAMGMVASTGSAVVSCGNKSKDEAKATLESIVKVKALGEIEIASDAEVPTLDQLLVAIKAKNASSTLTKNDVELDGAATATKAKIKAKADSSKYTGTVEVSYTVKKAAAKATLESVVTKNGLDTIKIASDKEVPTDEQLIEAIKEKNSGIDLTNEVTFEGKTATEATVKAKEESLKYTGTVKVSYKVEKAVEKQTLESVVKEKTLGQIDLGKLGDTPSIEQLISAINGKNASLNLTNSDVEIDGSATETTANLKAKTTSSKYSGTVTVTYTVTNKKTQA</sequence>
<dbReference type="InterPro" id="IPR054816">
    <property type="entry name" value="Lipoprotein_mollicutes-type_CS"/>
</dbReference>
<dbReference type="KEGG" id="sapi:SAPIS_v1c06360"/>
<reference evidence="1 2" key="1">
    <citation type="journal article" date="2014" name="Genome Announc.">
        <title>Complete Genome Sequence of Spiroplasma apis B31T (ATCC 33834), a Bacterium Associated with May Disease of Honeybees (Apis mellifera).</title>
        <authorList>
            <person name="Ku C."/>
            <person name="Lo W.S."/>
            <person name="Chen L.L."/>
            <person name="Kuo C.H."/>
        </authorList>
    </citation>
    <scope>NUCLEOTIDE SEQUENCE [LARGE SCALE GENOMIC DNA]</scope>
    <source>
        <strain evidence="1">B31</strain>
    </source>
</reference>
<dbReference type="AlphaFoldDB" id="V5RK47"/>
<accession>V5RK47</accession>